<reference evidence="4" key="3">
    <citation type="submission" date="2025-08" db="UniProtKB">
        <authorList>
            <consortium name="RefSeq"/>
        </authorList>
    </citation>
    <scope>IDENTIFICATION</scope>
    <source>
        <strain evidence="4">NI907</strain>
    </source>
</reference>
<feature type="compositionally biased region" description="Low complexity" evidence="1">
    <location>
        <begin position="17"/>
        <end position="41"/>
    </location>
</feature>
<evidence type="ECO:0000313" key="3">
    <source>
        <dbReference type="Proteomes" id="UP000515153"/>
    </source>
</evidence>
<accession>A0A6P8AU80</accession>
<dbReference type="KEGG" id="pgri:PgNI_08723"/>
<dbReference type="RefSeq" id="XP_030978473.1">
    <property type="nucleotide sequence ID" value="XM_031128715.1"/>
</dbReference>
<evidence type="ECO:0000259" key="2">
    <source>
        <dbReference type="Pfam" id="PF01636"/>
    </source>
</evidence>
<proteinExistence type="predicted"/>
<dbReference type="SUPFAM" id="SSF56112">
    <property type="entry name" value="Protein kinase-like (PK-like)"/>
    <property type="match status" value="1"/>
</dbReference>
<feature type="compositionally biased region" description="Basic and acidic residues" evidence="1">
    <location>
        <begin position="103"/>
        <end position="119"/>
    </location>
</feature>
<dbReference type="InterPro" id="IPR011009">
    <property type="entry name" value="Kinase-like_dom_sf"/>
</dbReference>
<reference evidence="3 4" key="1">
    <citation type="journal article" date="2019" name="Mol. Biol. Evol.">
        <title>Blast fungal genomes show frequent chromosomal changes, gene gains and losses, and effector gene turnover.</title>
        <authorList>
            <person name="Gomez Luciano L.B."/>
            <person name="Jason Tsai I."/>
            <person name="Chuma I."/>
            <person name="Tosa Y."/>
            <person name="Chen Y.H."/>
            <person name="Li J.Y."/>
            <person name="Li M.Y."/>
            <person name="Jade Lu M.Y."/>
            <person name="Nakayashiki H."/>
            <person name="Li W.H."/>
        </authorList>
    </citation>
    <scope>NUCLEOTIDE SEQUENCE [LARGE SCALE GENOMIC DNA]</scope>
    <source>
        <strain evidence="3 4">NI907</strain>
    </source>
</reference>
<dbReference type="PANTHER" id="PTHR21310">
    <property type="entry name" value="AMINOGLYCOSIDE PHOSPHOTRANSFERASE-RELATED-RELATED"/>
    <property type="match status" value="1"/>
</dbReference>
<dbReference type="CDD" id="cd05120">
    <property type="entry name" value="APH_ChoK_like"/>
    <property type="match status" value="1"/>
</dbReference>
<organism evidence="3 4">
    <name type="scientific">Pyricularia grisea</name>
    <name type="common">Crabgrass-specific blast fungus</name>
    <name type="synonym">Magnaporthe grisea</name>
    <dbReference type="NCBI Taxonomy" id="148305"/>
    <lineage>
        <taxon>Eukaryota</taxon>
        <taxon>Fungi</taxon>
        <taxon>Dikarya</taxon>
        <taxon>Ascomycota</taxon>
        <taxon>Pezizomycotina</taxon>
        <taxon>Sordariomycetes</taxon>
        <taxon>Sordariomycetidae</taxon>
        <taxon>Magnaporthales</taxon>
        <taxon>Pyriculariaceae</taxon>
        <taxon>Pyricularia</taxon>
    </lineage>
</organism>
<dbReference type="Pfam" id="PF01636">
    <property type="entry name" value="APH"/>
    <property type="match status" value="1"/>
</dbReference>
<dbReference type="InterPro" id="IPR051678">
    <property type="entry name" value="AGP_Transferase"/>
</dbReference>
<feature type="domain" description="Aminoglycoside phosphotransferase" evidence="2">
    <location>
        <begin position="172"/>
        <end position="394"/>
    </location>
</feature>
<keyword evidence="3" id="KW-1185">Reference proteome</keyword>
<dbReference type="Proteomes" id="UP000515153">
    <property type="component" value="Chromosome V"/>
</dbReference>
<feature type="region of interest" description="Disordered" evidence="1">
    <location>
        <begin position="87"/>
        <end position="138"/>
    </location>
</feature>
<feature type="region of interest" description="Disordered" evidence="1">
    <location>
        <begin position="1"/>
        <end position="51"/>
    </location>
</feature>
<dbReference type="AlphaFoldDB" id="A0A6P8AU80"/>
<name>A0A6P8AU80_PYRGI</name>
<gene>
    <name evidence="4" type="ORF">PgNI_08723</name>
</gene>
<dbReference type="Gene3D" id="3.90.1200.10">
    <property type="match status" value="1"/>
</dbReference>
<evidence type="ECO:0000256" key="1">
    <source>
        <dbReference type="SAM" id="MobiDB-lite"/>
    </source>
</evidence>
<dbReference type="PANTHER" id="PTHR21310:SF58">
    <property type="entry name" value="AMINOGLYCOSIDE PHOSPHOTRANSFERASE DOMAIN-CONTAINING PROTEIN"/>
    <property type="match status" value="1"/>
</dbReference>
<protein>
    <recommendedName>
        <fullName evidence="2">Aminoglycoside phosphotransferase domain-containing protein</fullName>
    </recommendedName>
</protein>
<evidence type="ECO:0000313" key="4">
    <source>
        <dbReference type="RefSeq" id="XP_030978473.1"/>
    </source>
</evidence>
<sequence length="428" mass="47150">MSPGRFYHLEPPHEQGSRIPRSPSCSSSEASIFSRPSSPESDSNDDDTPTELLEFLHASKSTRPSLSLDVSPETLNSAIGDLNIDALRCSGGQPSQPLTGGRRQQDAPRRHYPTREPPHPRASLPLAMTGSPGPRNEAFENYLSGLQQLGSRESEVYLLDQSTIIKMGDEMLLHEASVLQFVAENTSVPVPRVLGFGRVPGTCDQAYMFMDRIAGDALSDVWDELDAAARSDIAWQLRNMYGDLRAHKHNSVCGILVREEEEQVNTATVTASAEDNNIPAAAAPRVRTFYDQAGCTDNFFGFPVGPFDSEPDFVNELANVMLCRGGPECLDVVPMLEDLAASRRPHPKNTYLTHGQLNPKNILIRDGKVVGILDWSESGFYPEWWEYVKAHFDGGAESFVGSGAVSYILGEDYPAELETMLHARDLIW</sequence>
<dbReference type="GeneID" id="41963623"/>
<feature type="compositionally biased region" description="Basic and acidic residues" evidence="1">
    <location>
        <begin position="7"/>
        <end position="16"/>
    </location>
</feature>
<reference evidence="4" key="2">
    <citation type="submission" date="2019-10" db="EMBL/GenBank/DDBJ databases">
        <authorList>
            <consortium name="NCBI Genome Project"/>
        </authorList>
    </citation>
    <scope>NUCLEOTIDE SEQUENCE</scope>
    <source>
        <strain evidence="4">NI907</strain>
    </source>
</reference>
<dbReference type="InterPro" id="IPR002575">
    <property type="entry name" value="Aminoglycoside_PTrfase"/>
</dbReference>